<keyword evidence="2" id="KW-1185">Reference proteome</keyword>
<evidence type="ECO:0008006" key="3">
    <source>
        <dbReference type="Google" id="ProtNLM"/>
    </source>
</evidence>
<dbReference type="EMBL" id="JAOPKB010000002">
    <property type="protein sequence ID" value="MCU4972045.1"/>
    <property type="molecule type" value="Genomic_DNA"/>
</dbReference>
<accession>A0ABT2QAU8</accession>
<evidence type="ECO:0000313" key="2">
    <source>
        <dbReference type="Proteomes" id="UP001320972"/>
    </source>
</evidence>
<gene>
    <name evidence="1" type="ORF">OB955_04765</name>
</gene>
<protein>
    <recommendedName>
        <fullName evidence="3">Small CPxCG-related zinc finger protein</fullName>
    </recommendedName>
</protein>
<proteinExistence type="predicted"/>
<reference evidence="1 2" key="1">
    <citation type="submission" date="2022-09" db="EMBL/GenBank/DDBJ databases">
        <title>Enrichment on poylsaccharides allowed isolation of novel metabolic and taxonomic groups of Haloarchaea.</title>
        <authorList>
            <person name="Sorokin D.Y."/>
            <person name="Elcheninov A.G."/>
            <person name="Khizhniak T.V."/>
            <person name="Kolganova T.V."/>
            <person name="Kublanov I.V."/>
        </authorList>
    </citation>
    <scope>NUCLEOTIDE SEQUENCE [LARGE SCALE GENOMIC DNA]</scope>
    <source>
        <strain evidence="1 2">AArc-m2/3/4</strain>
    </source>
</reference>
<name>A0ABT2QAU8_9EURY</name>
<organism evidence="1 2">
    <name type="scientific">Natronoglomus mannanivorans</name>
    <dbReference type="NCBI Taxonomy" id="2979990"/>
    <lineage>
        <taxon>Archaea</taxon>
        <taxon>Methanobacteriati</taxon>
        <taxon>Methanobacteriota</taxon>
        <taxon>Stenosarchaea group</taxon>
        <taxon>Halobacteria</taxon>
        <taxon>Halobacteriales</taxon>
        <taxon>Natrialbaceae</taxon>
        <taxon>Natronoglomus</taxon>
    </lineage>
</organism>
<dbReference type="RefSeq" id="WP_338007127.1">
    <property type="nucleotide sequence ID" value="NZ_JAOPKB010000002.1"/>
</dbReference>
<sequence length="46" mass="5552">MSDGIYRKCEECNSYKMLYPEYLWFCKTCYGETVEQFEDFDGVSSR</sequence>
<evidence type="ECO:0000313" key="1">
    <source>
        <dbReference type="EMBL" id="MCU4972045.1"/>
    </source>
</evidence>
<comment type="caution">
    <text evidence="1">The sequence shown here is derived from an EMBL/GenBank/DDBJ whole genome shotgun (WGS) entry which is preliminary data.</text>
</comment>
<dbReference type="Proteomes" id="UP001320972">
    <property type="component" value="Unassembled WGS sequence"/>
</dbReference>